<dbReference type="EMBL" id="JACGWN010000007">
    <property type="protein sequence ID" value="KAL0444862.1"/>
    <property type="molecule type" value="Genomic_DNA"/>
</dbReference>
<reference evidence="2" key="1">
    <citation type="submission" date="2020-06" db="EMBL/GenBank/DDBJ databases">
        <authorList>
            <person name="Li T."/>
            <person name="Hu X."/>
            <person name="Zhang T."/>
            <person name="Song X."/>
            <person name="Zhang H."/>
            <person name="Dai N."/>
            <person name="Sheng W."/>
            <person name="Hou X."/>
            <person name="Wei L."/>
        </authorList>
    </citation>
    <scope>NUCLEOTIDE SEQUENCE</scope>
    <source>
        <strain evidence="2">KEN1</strain>
        <tissue evidence="2">Leaf</tissue>
    </source>
</reference>
<dbReference type="AlphaFoldDB" id="A0AAW2WT14"/>
<evidence type="ECO:0000256" key="1">
    <source>
        <dbReference type="SAM" id="MobiDB-lite"/>
    </source>
</evidence>
<sequence length="91" mass="10224">MPPNSPHRRDELHGEGKIVIKSEHTRFPACIIPTEDKWRMIRSSSIQAHIGRVRPSPQPAIIHQEPPTTSKGSLSPYYSCAKKTTPPAWAM</sequence>
<proteinExistence type="predicted"/>
<protein>
    <submittedName>
        <fullName evidence="2">Uncharacterized protein</fullName>
    </submittedName>
</protein>
<evidence type="ECO:0000313" key="2">
    <source>
        <dbReference type="EMBL" id="KAL0444862.1"/>
    </source>
</evidence>
<organism evidence="2">
    <name type="scientific">Sesamum latifolium</name>
    <dbReference type="NCBI Taxonomy" id="2727402"/>
    <lineage>
        <taxon>Eukaryota</taxon>
        <taxon>Viridiplantae</taxon>
        <taxon>Streptophyta</taxon>
        <taxon>Embryophyta</taxon>
        <taxon>Tracheophyta</taxon>
        <taxon>Spermatophyta</taxon>
        <taxon>Magnoliopsida</taxon>
        <taxon>eudicotyledons</taxon>
        <taxon>Gunneridae</taxon>
        <taxon>Pentapetalae</taxon>
        <taxon>asterids</taxon>
        <taxon>lamiids</taxon>
        <taxon>Lamiales</taxon>
        <taxon>Pedaliaceae</taxon>
        <taxon>Sesamum</taxon>
    </lineage>
</organism>
<reference evidence="2" key="2">
    <citation type="journal article" date="2024" name="Plant">
        <title>Genomic evolution and insights into agronomic trait innovations of Sesamum species.</title>
        <authorList>
            <person name="Miao H."/>
            <person name="Wang L."/>
            <person name="Qu L."/>
            <person name="Liu H."/>
            <person name="Sun Y."/>
            <person name="Le M."/>
            <person name="Wang Q."/>
            <person name="Wei S."/>
            <person name="Zheng Y."/>
            <person name="Lin W."/>
            <person name="Duan Y."/>
            <person name="Cao H."/>
            <person name="Xiong S."/>
            <person name="Wang X."/>
            <person name="Wei L."/>
            <person name="Li C."/>
            <person name="Ma Q."/>
            <person name="Ju M."/>
            <person name="Zhao R."/>
            <person name="Li G."/>
            <person name="Mu C."/>
            <person name="Tian Q."/>
            <person name="Mei H."/>
            <person name="Zhang T."/>
            <person name="Gao T."/>
            <person name="Zhang H."/>
        </authorList>
    </citation>
    <scope>NUCLEOTIDE SEQUENCE</scope>
    <source>
        <strain evidence="2">KEN1</strain>
    </source>
</reference>
<gene>
    <name evidence="2" type="ORF">Slati_2208900</name>
</gene>
<feature type="region of interest" description="Disordered" evidence="1">
    <location>
        <begin position="53"/>
        <end position="76"/>
    </location>
</feature>
<accession>A0AAW2WT14</accession>
<comment type="caution">
    <text evidence="2">The sequence shown here is derived from an EMBL/GenBank/DDBJ whole genome shotgun (WGS) entry which is preliminary data.</text>
</comment>
<name>A0AAW2WT14_9LAMI</name>